<proteinExistence type="predicted"/>
<evidence type="ECO:0000256" key="1">
    <source>
        <dbReference type="SAM" id="MobiDB-lite"/>
    </source>
</evidence>
<name>A0AAW0EVP9_9TRYP</name>
<organism evidence="2 3">
    <name type="scientific">Novymonas esmeraldas</name>
    <dbReference type="NCBI Taxonomy" id="1808958"/>
    <lineage>
        <taxon>Eukaryota</taxon>
        <taxon>Discoba</taxon>
        <taxon>Euglenozoa</taxon>
        <taxon>Kinetoplastea</taxon>
        <taxon>Metakinetoplastina</taxon>
        <taxon>Trypanosomatida</taxon>
        <taxon>Trypanosomatidae</taxon>
        <taxon>Novymonas</taxon>
    </lineage>
</organism>
<sequence length="142" mass="14827">MGATGAYVDPYGFDGCMGVPRPQSASAALRGGCVPRSVYGHCAYSPSVCYGAPNRAAAPLVYPQPPRQPQLVGPLGPAHAAEPLRFSSVHERAAADVAGVGPGVEEASSGPVYGPSPAARRYLQLQQQQQHPQTYRPPFDIA</sequence>
<dbReference type="EMBL" id="JAECZO010000098">
    <property type="protein sequence ID" value="KAK7197187.1"/>
    <property type="molecule type" value="Genomic_DNA"/>
</dbReference>
<protein>
    <submittedName>
        <fullName evidence="2">Uncharacterized protein</fullName>
    </submittedName>
</protein>
<accession>A0AAW0EVP9</accession>
<keyword evidence="3" id="KW-1185">Reference proteome</keyword>
<comment type="caution">
    <text evidence="2">The sequence shown here is derived from an EMBL/GenBank/DDBJ whole genome shotgun (WGS) entry which is preliminary data.</text>
</comment>
<reference evidence="2 3" key="1">
    <citation type="journal article" date="2021" name="MBio">
        <title>A New Model Trypanosomatid, Novymonas esmeraldas: Genomic Perception of Its 'Candidatus Pandoraea novymonadis' Endosymbiont.</title>
        <authorList>
            <person name="Zakharova A."/>
            <person name="Saura A."/>
            <person name="Butenko A."/>
            <person name="Podesvova L."/>
            <person name="Warmusova S."/>
            <person name="Kostygov A.Y."/>
            <person name="Nenarokova A."/>
            <person name="Lukes J."/>
            <person name="Opperdoes F.R."/>
            <person name="Yurchenko V."/>
        </authorList>
    </citation>
    <scope>NUCLEOTIDE SEQUENCE [LARGE SCALE GENOMIC DNA]</scope>
    <source>
        <strain evidence="2 3">E262AT.01</strain>
    </source>
</reference>
<dbReference type="AlphaFoldDB" id="A0AAW0EVP9"/>
<dbReference type="Proteomes" id="UP001430356">
    <property type="component" value="Unassembled WGS sequence"/>
</dbReference>
<evidence type="ECO:0000313" key="2">
    <source>
        <dbReference type="EMBL" id="KAK7197187.1"/>
    </source>
</evidence>
<evidence type="ECO:0000313" key="3">
    <source>
        <dbReference type="Proteomes" id="UP001430356"/>
    </source>
</evidence>
<feature type="region of interest" description="Disordered" evidence="1">
    <location>
        <begin position="99"/>
        <end position="118"/>
    </location>
</feature>
<gene>
    <name evidence="2" type="ORF">NESM_000664100</name>
</gene>